<dbReference type="InterPro" id="IPR003595">
    <property type="entry name" value="Tyr_Pase_cat"/>
</dbReference>
<evidence type="ECO:0000259" key="1">
    <source>
        <dbReference type="PROSITE" id="PS50056"/>
    </source>
</evidence>
<dbReference type="Pfam" id="PF22785">
    <property type="entry name" value="Tc-R-P"/>
    <property type="match status" value="1"/>
</dbReference>
<dbReference type="InterPro" id="IPR029021">
    <property type="entry name" value="Prot-tyrosine_phosphatase-like"/>
</dbReference>
<dbReference type="RefSeq" id="WP_183807092.1">
    <property type="nucleotide sequence ID" value="NZ_JACIEE010000008.1"/>
</dbReference>
<keyword evidence="3" id="KW-1185">Reference proteome</keyword>
<dbReference type="Gene3D" id="3.90.190.10">
    <property type="entry name" value="Protein tyrosine phosphatase superfamily"/>
    <property type="match status" value="1"/>
</dbReference>
<reference evidence="2 3" key="1">
    <citation type="submission" date="2020-08" db="EMBL/GenBank/DDBJ databases">
        <title>Genomic Encyclopedia of Type Strains, Phase IV (KMG-IV): sequencing the most valuable type-strain genomes for metagenomic binning, comparative biology and taxonomic classification.</title>
        <authorList>
            <person name="Goeker M."/>
        </authorList>
    </citation>
    <scope>NUCLEOTIDE SEQUENCE [LARGE SCALE GENOMIC DNA]</scope>
    <source>
        <strain evidence="2 3">DSM 100211</strain>
    </source>
</reference>
<evidence type="ECO:0000313" key="3">
    <source>
        <dbReference type="Proteomes" id="UP000574761"/>
    </source>
</evidence>
<dbReference type="EMBL" id="JACIEE010000008">
    <property type="protein sequence ID" value="MBB3978846.1"/>
    <property type="molecule type" value="Genomic_DNA"/>
</dbReference>
<evidence type="ECO:0000313" key="2">
    <source>
        <dbReference type="EMBL" id="MBB3978846.1"/>
    </source>
</evidence>
<feature type="domain" description="Tyrosine specific protein phosphatases" evidence="1">
    <location>
        <begin position="92"/>
        <end position="159"/>
    </location>
</feature>
<protein>
    <recommendedName>
        <fullName evidence="1">Tyrosine specific protein phosphatases domain-containing protein</fullName>
    </recommendedName>
</protein>
<dbReference type="PROSITE" id="PS50056">
    <property type="entry name" value="TYR_PHOSPHATASE_2"/>
    <property type="match status" value="1"/>
</dbReference>
<dbReference type="Proteomes" id="UP000574761">
    <property type="component" value="Unassembled WGS sequence"/>
</dbReference>
<dbReference type="PANTHER" id="PTHR23339">
    <property type="entry name" value="TYROSINE SPECIFIC PROTEIN PHOSPHATASE AND DUAL SPECIFICITY PROTEIN PHOSPHATASE"/>
    <property type="match status" value="1"/>
</dbReference>
<dbReference type="SUPFAM" id="SSF52799">
    <property type="entry name" value="(Phosphotyrosine protein) phosphatases II"/>
    <property type="match status" value="1"/>
</dbReference>
<dbReference type="FunFam" id="3.90.190.10:FF:000157">
    <property type="entry name" value="Protein-tyrosine phosphatase"/>
    <property type="match status" value="1"/>
</dbReference>
<comment type="caution">
    <text evidence="2">The sequence shown here is derived from an EMBL/GenBank/DDBJ whole genome shotgun (WGS) entry which is preliminary data.</text>
</comment>
<dbReference type="AlphaFoldDB" id="A0A7W6D8V3"/>
<gene>
    <name evidence="2" type="ORF">GGQ64_004081</name>
</gene>
<proteinExistence type="predicted"/>
<dbReference type="InterPro" id="IPR000387">
    <property type="entry name" value="Tyr_Pase_dom"/>
</dbReference>
<organism evidence="2 3">
    <name type="scientific">Mycoplana azooxidifex</name>
    <dbReference type="NCBI Taxonomy" id="1636188"/>
    <lineage>
        <taxon>Bacteria</taxon>
        <taxon>Pseudomonadati</taxon>
        <taxon>Pseudomonadota</taxon>
        <taxon>Alphaproteobacteria</taxon>
        <taxon>Hyphomicrobiales</taxon>
        <taxon>Rhizobiaceae</taxon>
        <taxon>Mycoplana</taxon>
    </lineage>
</organism>
<dbReference type="SMART" id="SM00404">
    <property type="entry name" value="PTPc_motif"/>
    <property type="match status" value="1"/>
</dbReference>
<name>A0A7W6D8V3_9HYPH</name>
<dbReference type="InterPro" id="IPR050561">
    <property type="entry name" value="PTP"/>
</dbReference>
<sequence>MDTLEPFRIATIALAGGGRIGISRIPGRNDSYDGDLQAISDWGAHTVVSMTDRSEMVARGCEDLGLRLAARGIGWFHFPIRDFGGPTGGGLVEWPGLSAQLHEILDDRGAVLVHCHGGHGRAGMVALRLLVERSEAPEAALKRIRAVRPGAVQTDAQYRWAASAAE</sequence>
<accession>A0A7W6D8V3</accession>